<evidence type="ECO:0000313" key="1">
    <source>
        <dbReference type="EMBL" id="VDP03722.1"/>
    </source>
</evidence>
<accession>A0A183IKS4</accession>
<dbReference type="Proteomes" id="UP000270296">
    <property type="component" value="Unassembled WGS sequence"/>
</dbReference>
<dbReference type="WBParaSite" id="SBAD_0000440401-mRNA-1">
    <property type="protein sequence ID" value="SBAD_0000440401-mRNA-1"/>
    <property type="gene ID" value="SBAD_0000440401"/>
</dbReference>
<proteinExistence type="predicted"/>
<organism evidence="3">
    <name type="scientific">Soboliphyme baturini</name>
    <dbReference type="NCBI Taxonomy" id="241478"/>
    <lineage>
        <taxon>Eukaryota</taxon>
        <taxon>Metazoa</taxon>
        <taxon>Ecdysozoa</taxon>
        <taxon>Nematoda</taxon>
        <taxon>Enoplea</taxon>
        <taxon>Dorylaimia</taxon>
        <taxon>Dioctophymatida</taxon>
        <taxon>Dioctophymatoidea</taxon>
        <taxon>Soboliphymatidae</taxon>
        <taxon>Soboliphyme</taxon>
    </lineage>
</organism>
<evidence type="ECO:0000313" key="2">
    <source>
        <dbReference type="Proteomes" id="UP000270296"/>
    </source>
</evidence>
<reference evidence="1 2" key="2">
    <citation type="submission" date="2018-11" db="EMBL/GenBank/DDBJ databases">
        <authorList>
            <consortium name="Pathogen Informatics"/>
        </authorList>
    </citation>
    <scope>NUCLEOTIDE SEQUENCE [LARGE SCALE GENOMIC DNA]</scope>
</reference>
<keyword evidence="2" id="KW-1185">Reference proteome</keyword>
<dbReference type="EMBL" id="UZAM01008195">
    <property type="protein sequence ID" value="VDP03722.1"/>
    <property type="molecule type" value="Genomic_DNA"/>
</dbReference>
<reference evidence="3" key="1">
    <citation type="submission" date="2016-06" db="UniProtKB">
        <authorList>
            <consortium name="WormBaseParasite"/>
        </authorList>
    </citation>
    <scope>IDENTIFICATION</scope>
</reference>
<name>A0A183IKS4_9BILA</name>
<gene>
    <name evidence="1" type="ORF">SBAD_LOCUS4220</name>
</gene>
<dbReference type="OrthoDB" id="5849054at2759"/>
<protein>
    <submittedName>
        <fullName evidence="3">DUF4371 domain-containing protein</fullName>
    </submittedName>
</protein>
<evidence type="ECO:0000313" key="3">
    <source>
        <dbReference type="WBParaSite" id="SBAD_0000440401-mRNA-1"/>
    </source>
</evidence>
<dbReference type="AlphaFoldDB" id="A0A183IKS4"/>
<sequence>MNNFYAHVGVDAKEWNGVIGENGPSDLSKLMSIMNTFFEHRKVHQYAWYREASAKKSMIDLIIVSSELREDHRCQHVITLLLAFSAVNDGSPLENQMISTLVYGYEGKTCKQYGGTVSTDRSDGV</sequence>